<name>A0A2A7N7G7_MYCAG</name>
<reference evidence="1" key="3">
    <citation type="submission" date="2020-02" db="EMBL/GenBank/DDBJ databases">
        <authorList>
            <person name="Matsumoto Y."/>
            <person name="Motooka D."/>
            <person name="Nakamura S."/>
        </authorList>
    </citation>
    <scope>NUCLEOTIDE SEQUENCE</scope>
    <source>
        <strain evidence="1">JCM 6377</strain>
    </source>
</reference>
<dbReference type="EMBL" id="BLKS01000001">
    <property type="protein sequence ID" value="GFG52580.1"/>
    <property type="molecule type" value="Genomic_DNA"/>
</dbReference>
<evidence type="ECO:0000313" key="2">
    <source>
        <dbReference type="EMBL" id="PEG39713.1"/>
    </source>
</evidence>
<proteinExistence type="predicted"/>
<gene>
    <name evidence="2" type="ORF">CQY20_09170</name>
    <name evidence="1" type="ORF">MAGR_40210</name>
</gene>
<evidence type="ECO:0000313" key="4">
    <source>
        <dbReference type="Proteomes" id="UP000465302"/>
    </source>
</evidence>
<comment type="caution">
    <text evidence="2">The sequence shown here is derived from an EMBL/GenBank/DDBJ whole genome shotgun (WGS) entry which is preliminary data.</text>
</comment>
<dbReference type="EMBL" id="PDCP01000013">
    <property type="protein sequence ID" value="PEG39713.1"/>
    <property type="molecule type" value="Genomic_DNA"/>
</dbReference>
<dbReference type="Proteomes" id="UP000465302">
    <property type="component" value="Unassembled WGS sequence"/>
</dbReference>
<evidence type="ECO:0000313" key="1">
    <source>
        <dbReference type="EMBL" id="GFG52580.1"/>
    </source>
</evidence>
<keyword evidence="3" id="KW-1185">Reference proteome</keyword>
<accession>A0A2A7N7G7</accession>
<sequence length="1092" mass="114596">MVSFEAEINALDFAEIDAALSRARAAIRQAQELSLTGLNPAALLGDLGAAMSAVGDVKLDAATVNQLGGRAVEALGTLIEPPALAEIEQIVGGLDRLTERLSVLATVFSGGGDGKQVLDRVFAALSGSLDLDSLLSEITDRAARAFEITIGDEYSGLLRSLTALATNPQPGQLLEILGSVFTGLDIAAAGELVSAAEAVLGMVSGAGDADPLQTAVDAVALRLAAGYQLMDAPNVDVTALQKAIDDIGEAVDLVGSELPRFVSGLKADLRTAATTLADLDLAASLDEMLGELPLPGEDIPRQLVESLEGMADFLEQVTGNAVTTTIAAMKDELLATAGLDQLADLLSILDRVFDEADELLDQLPVRQLRDDAVAALVTAQQKVLSFDGLNFLDDAVTPIRLLDNTIRDLDTTAVTGAVDAVKQQLEGLLAAVDVSPVREAVDAVVEPLGEIVDRLVPFVQGVAAELGQLIDELTSIDFDAAGAATLDLLSGIRAQVAEAVGGSDVPEPVKAAVAAAAAVLRQMDLAAKITVPFDNSIALIDVSALLEPIEGTWRVAGDALAKTTPAALIAELDPPFEELLEALDRVGLQQILDAAQRMFDDLVAELRQLDPRALLAPLEIRFQKLISELTEALDPAPLFAPLRAAYQSLHSLLDEIDVTQTLHSILTGLADMPHQMTTRLADRLQTGLSGTTPAPAPADGFLLGDVLRPLALFLDEVRGRLSDFGATVTGPALAELAAASRGLRALTDPDHGFAVRLGDALEKRLGWLDPNAGRGPLAQLRTDLESFQMAVQTIDVDAGARAQLNTAAANVQFDARIHAQVDADVAGPAEILRSTADSNALGRSLRMLTRALDAALPAELLTTGLDPTTATDAFLDAVFARIDPSDLANELDAIGARIETRFVALAEEFANGLFLLVDAVFTSIQPLMPDSIIARLQDGIDRVLEHFTAFDPGPLEEEVRALINAAVSLLAVHSPAALAAELAAVFDSCIDRIRAQSPAALFADADPFTPIKAQLETMKPSVVLAPLATKTANFSVALDTIANIDLNFAITAVEELKQAFAAVRDGVEREWNALLDELSRISAGASVNINVG</sequence>
<dbReference type="RefSeq" id="WP_097939769.1">
    <property type="nucleotide sequence ID" value="NZ_BLKS01000001.1"/>
</dbReference>
<organism evidence="2 3">
    <name type="scientific">Mycolicibacterium agri</name>
    <name type="common">Mycobacterium agri</name>
    <dbReference type="NCBI Taxonomy" id="36811"/>
    <lineage>
        <taxon>Bacteria</taxon>
        <taxon>Bacillati</taxon>
        <taxon>Actinomycetota</taxon>
        <taxon>Actinomycetes</taxon>
        <taxon>Mycobacteriales</taxon>
        <taxon>Mycobacteriaceae</taxon>
        <taxon>Mycolicibacterium</taxon>
    </lineage>
</organism>
<dbReference type="Proteomes" id="UP000220914">
    <property type="component" value="Unassembled WGS sequence"/>
</dbReference>
<dbReference type="OrthoDB" id="4587526at2"/>
<reference evidence="2 3" key="1">
    <citation type="submission" date="2017-10" db="EMBL/GenBank/DDBJ databases">
        <title>The new phylogeny of genus Mycobacterium.</title>
        <authorList>
            <person name="Tortoli E."/>
            <person name="Trovato A."/>
            <person name="Cirillo D.M."/>
        </authorList>
    </citation>
    <scope>NUCLEOTIDE SEQUENCE [LARGE SCALE GENOMIC DNA]</scope>
    <source>
        <strain evidence="2 3">CCUG37673</strain>
    </source>
</reference>
<evidence type="ECO:0000313" key="3">
    <source>
        <dbReference type="Proteomes" id="UP000220914"/>
    </source>
</evidence>
<protein>
    <submittedName>
        <fullName evidence="2">Uncharacterized protein</fullName>
    </submittedName>
</protein>
<reference evidence="1 4" key="2">
    <citation type="journal article" date="2019" name="Emerg. Microbes Infect.">
        <title>Comprehensive subspecies identification of 175 nontuberculous mycobacteria species based on 7547 genomic profiles.</title>
        <authorList>
            <person name="Matsumoto Y."/>
            <person name="Kinjo T."/>
            <person name="Motooka D."/>
            <person name="Nabeya D."/>
            <person name="Jung N."/>
            <person name="Uechi K."/>
            <person name="Horii T."/>
            <person name="Iida T."/>
            <person name="Fujita J."/>
            <person name="Nakamura S."/>
        </authorList>
    </citation>
    <scope>NUCLEOTIDE SEQUENCE [LARGE SCALE GENOMIC DNA]</scope>
    <source>
        <strain evidence="1 4">JCM 6377</strain>
    </source>
</reference>
<dbReference type="AlphaFoldDB" id="A0A2A7N7G7"/>